<feature type="domain" description="NodB homology" evidence="1">
    <location>
        <begin position="50"/>
        <end position="227"/>
    </location>
</feature>
<dbReference type="PANTHER" id="PTHR10587">
    <property type="entry name" value="GLYCOSYL TRANSFERASE-RELATED"/>
    <property type="match status" value="1"/>
</dbReference>
<dbReference type="Gene3D" id="3.20.20.370">
    <property type="entry name" value="Glycoside hydrolase/deacetylase"/>
    <property type="match status" value="1"/>
</dbReference>
<sequence length="235" mass="25934">MLVLKRKYLLSLFLAAVLWIICSWGYLGMYAGDASLATLAPVSRGSSDQARVSLMFNVDWGEEYIPEILDILKSKGVKATFFLTGAWVEKNPDLAKRIVSEGHEVGNHGQVHAHIEDMSKERLQDLILKGEETIFEFTGARPSKLFAPPYGEWNDSTVSYASEIGYQTILWTVDTVDWRNPPPETIWKRALSGAAPGALILLHPTEPTVEALPVIIDGLKEKGLLAVTVSENLGP</sequence>
<dbReference type="KEGG" id="fcz:IMF26_05465"/>
<evidence type="ECO:0000259" key="1">
    <source>
        <dbReference type="PROSITE" id="PS51677"/>
    </source>
</evidence>
<accession>A0AAT9LEL0</accession>
<reference evidence="2" key="1">
    <citation type="submission" date="2020-10" db="EMBL/GenBank/DDBJ databases">
        <authorList>
            <person name="Kadnikov V."/>
            <person name="Beletsky A.V."/>
            <person name="Mardanov A.V."/>
            <person name="Karnachuk O.V."/>
            <person name="Ravin N.V."/>
        </authorList>
    </citation>
    <scope>NUCLEOTIDE SEQUENCE</scope>
    <source>
        <strain evidence="2">Bu02</strain>
    </source>
</reference>
<reference evidence="2" key="2">
    <citation type="journal article" date="2023" name="Biology">
        <title>Prokaryotic Life Associated with Coal-Fire Gas Vents Revealed by Metagenomics.</title>
        <authorList>
            <person name="Kadnikov V.V."/>
            <person name="Mardanov A.V."/>
            <person name="Beletsky A.V."/>
            <person name="Karnachuk O.V."/>
            <person name="Ravin N.V."/>
        </authorList>
    </citation>
    <scope>NUCLEOTIDE SEQUENCE</scope>
    <source>
        <strain evidence="2">Bu02</strain>
    </source>
</reference>
<dbReference type="PANTHER" id="PTHR10587:SF80">
    <property type="entry name" value="CHITOOLIGOSACCHARIDE DEACETYLASE"/>
    <property type="match status" value="1"/>
</dbReference>
<dbReference type="PROSITE" id="PS51677">
    <property type="entry name" value="NODB"/>
    <property type="match status" value="1"/>
</dbReference>
<dbReference type="GO" id="GO:0016020">
    <property type="term" value="C:membrane"/>
    <property type="evidence" value="ECO:0007669"/>
    <property type="project" value="TreeGrafter"/>
</dbReference>
<dbReference type="SUPFAM" id="SSF88713">
    <property type="entry name" value="Glycoside hydrolase/deacetylase"/>
    <property type="match status" value="1"/>
</dbReference>
<dbReference type="InterPro" id="IPR011330">
    <property type="entry name" value="Glyco_hydro/deAcase_b/a-brl"/>
</dbReference>
<dbReference type="InterPro" id="IPR050248">
    <property type="entry name" value="Polysacc_deacetylase_ArnD"/>
</dbReference>
<dbReference type="GO" id="GO:0016810">
    <property type="term" value="F:hydrolase activity, acting on carbon-nitrogen (but not peptide) bonds"/>
    <property type="evidence" value="ECO:0007669"/>
    <property type="project" value="InterPro"/>
</dbReference>
<organism evidence="2">
    <name type="scientific">Candidatus Fermentithermobacillus carboniphilus</name>
    <dbReference type="NCBI Taxonomy" id="3085328"/>
    <lineage>
        <taxon>Bacteria</taxon>
        <taxon>Bacillati</taxon>
        <taxon>Bacillota</taxon>
        <taxon>Candidatus Fermentithermobacillia</taxon>
        <taxon>Candidatus Fermentithermobacillales</taxon>
        <taxon>Candidatus Fermentithermobacillaceae</taxon>
        <taxon>Candidatus Fermentithermobacillus</taxon>
    </lineage>
</organism>
<dbReference type="Pfam" id="PF01522">
    <property type="entry name" value="Polysacc_deac_1"/>
    <property type="match status" value="1"/>
</dbReference>
<dbReference type="EMBL" id="CP062796">
    <property type="protein sequence ID" value="QUL99486.1"/>
    <property type="molecule type" value="Genomic_DNA"/>
</dbReference>
<evidence type="ECO:0000313" key="2">
    <source>
        <dbReference type="EMBL" id="QUL99486.1"/>
    </source>
</evidence>
<gene>
    <name evidence="2" type="ORF">IMF26_05465</name>
</gene>
<name>A0AAT9LEL0_9FIRM</name>
<dbReference type="CDD" id="cd10950">
    <property type="entry name" value="CE4_BsYlxY_like"/>
    <property type="match status" value="1"/>
</dbReference>
<proteinExistence type="predicted"/>
<protein>
    <submittedName>
        <fullName evidence="2">Polysaccharide deacetylase family protein</fullName>
    </submittedName>
</protein>
<dbReference type="GO" id="GO:0005975">
    <property type="term" value="P:carbohydrate metabolic process"/>
    <property type="evidence" value="ECO:0007669"/>
    <property type="project" value="InterPro"/>
</dbReference>
<dbReference type="AlphaFoldDB" id="A0AAT9LEL0"/>
<dbReference type="InterPro" id="IPR002509">
    <property type="entry name" value="NODB_dom"/>
</dbReference>